<dbReference type="Proteomes" id="UP001596958">
    <property type="component" value="Unassembled WGS sequence"/>
</dbReference>
<proteinExistence type="predicted"/>
<reference evidence="3" key="1">
    <citation type="journal article" date="2019" name="Int. J. Syst. Evol. Microbiol.">
        <title>The Global Catalogue of Microorganisms (GCM) 10K type strain sequencing project: providing services to taxonomists for standard genome sequencing and annotation.</title>
        <authorList>
            <consortium name="The Broad Institute Genomics Platform"/>
            <consortium name="The Broad Institute Genome Sequencing Center for Infectious Disease"/>
            <person name="Wu L."/>
            <person name="Ma J."/>
        </authorList>
    </citation>
    <scope>NUCLEOTIDE SEQUENCE [LARGE SCALE GENOMIC DNA]</scope>
    <source>
        <strain evidence="3">CCUG 63418</strain>
    </source>
</reference>
<dbReference type="RefSeq" id="WP_377101321.1">
    <property type="nucleotide sequence ID" value="NZ_JBHTHU010000019.1"/>
</dbReference>
<feature type="chain" id="PRO_5046243278" description="DUF4468 domain-containing protein" evidence="1">
    <location>
        <begin position="20"/>
        <end position="182"/>
    </location>
</feature>
<feature type="signal peptide" evidence="1">
    <location>
        <begin position="1"/>
        <end position="19"/>
    </location>
</feature>
<accession>A0ABW2YYJ7</accession>
<comment type="caution">
    <text evidence="2">The sequence shown here is derived from an EMBL/GenBank/DDBJ whole genome shotgun (WGS) entry which is preliminary data.</text>
</comment>
<keyword evidence="3" id="KW-1185">Reference proteome</keyword>
<name>A0ABW2YYJ7_9SPHI</name>
<evidence type="ECO:0000256" key="1">
    <source>
        <dbReference type="SAM" id="SignalP"/>
    </source>
</evidence>
<sequence>MIKNLIFLFLLFVTISAKAQDKATLTKDETISYINRKVKEIDGLSYHYINTLGERLSKTCNAASFALKYDTNDKLLLKYNEAYPNTTLELRYLYEFKATYIKSIELMPPVVSSDQLGFLKIQLSNESALYSIRYDGGSRGEGNTSVIELPFLISDTSNFSKLKKALEHLQALYKSEDDPFGN</sequence>
<protein>
    <recommendedName>
        <fullName evidence="4">DUF4468 domain-containing protein</fullName>
    </recommendedName>
</protein>
<evidence type="ECO:0000313" key="2">
    <source>
        <dbReference type="EMBL" id="MFD0751294.1"/>
    </source>
</evidence>
<keyword evidence="1" id="KW-0732">Signal</keyword>
<evidence type="ECO:0000313" key="3">
    <source>
        <dbReference type="Proteomes" id="UP001596958"/>
    </source>
</evidence>
<gene>
    <name evidence="2" type="ORF">ACFQZS_14180</name>
</gene>
<evidence type="ECO:0008006" key="4">
    <source>
        <dbReference type="Google" id="ProtNLM"/>
    </source>
</evidence>
<dbReference type="EMBL" id="JBHTHU010000019">
    <property type="protein sequence ID" value="MFD0751294.1"/>
    <property type="molecule type" value="Genomic_DNA"/>
</dbReference>
<organism evidence="2 3">
    <name type="scientific">Mucilaginibacter calamicampi</name>
    <dbReference type="NCBI Taxonomy" id="1302352"/>
    <lineage>
        <taxon>Bacteria</taxon>
        <taxon>Pseudomonadati</taxon>
        <taxon>Bacteroidota</taxon>
        <taxon>Sphingobacteriia</taxon>
        <taxon>Sphingobacteriales</taxon>
        <taxon>Sphingobacteriaceae</taxon>
        <taxon>Mucilaginibacter</taxon>
    </lineage>
</organism>